<proteinExistence type="predicted"/>
<reference evidence="2 3" key="1">
    <citation type="submission" date="2019-01" db="EMBL/GenBank/DDBJ databases">
        <authorList>
            <person name="Chen W.-M."/>
        </authorList>
    </citation>
    <scope>NUCLEOTIDE SEQUENCE [LARGE SCALE GENOMIC DNA]</scope>
    <source>
        <strain evidence="2 3">CCP-7</strain>
    </source>
</reference>
<dbReference type="AlphaFoldDB" id="A0A437M7L2"/>
<dbReference type="SUPFAM" id="SSF47413">
    <property type="entry name" value="lambda repressor-like DNA-binding domains"/>
    <property type="match status" value="1"/>
</dbReference>
<dbReference type="SMART" id="SM00530">
    <property type="entry name" value="HTH_XRE"/>
    <property type="match status" value="1"/>
</dbReference>
<feature type="domain" description="HTH cro/C1-type" evidence="1">
    <location>
        <begin position="17"/>
        <end position="71"/>
    </location>
</feature>
<dbReference type="EMBL" id="SACN01000001">
    <property type="protein sequence ID" value="RVT93484.1"/>
    <property type="molecule type" value="Genomic_DNA"/>
</dbReference>
<gene>
    <name evidence="2" type="ORF">EOD43_06305</name>
</gene>
<dbReference type="Pfam" id="PF01381">
    <property type="entry name" value="HTH_3"/>
    <property type="match status" value="1"/>
</dbReference>
<dbReference type="GO" id="GO:0003677">
    <property type="term" value="F:DNA binding"/>
    <property type="evidence" value="ECO:0007669"/>
    <property type="project" value="InterPro"/>
</dbReference>
<name>A0A437M7L2_9SPHN</name>
<dbReference type="InterPro" id="IPR001387">
    <property type="entry name" value="Cro/C1-type_HTH"/>
</dbReference>
<dbReference type="InterPro" id="IPR010982">
    <property type="entry name" value="Lambda_DNA-bd_dom_sf"/>
</dbReference>
<evidence type="ECO:0000313" key="3">
    <source>
        <dbReference type="Proteomes" id="UP000282971"/>
    </source>
</evidence>
<accession>A0A437M7L2</accession>
<dbReference type="Proteomes" id="UP000282971">
    <property type="component" value="Unassembled WGS sequence"/>
</dbReference>
<sequence>MTNWPIDWRAVVDEAVRRRKREGLSQRSLGELAGVSAPTINAFEQGEINLRFERIVAILHALGMFVSPGKADAFDTFIYNARRKWEELVAPLPSDDPSRQPLGHSEQAYELNGIKAPGSTPQLRRVLAELPKTSGWSPFWVPTREELRPYIEDGMLECWLGRPDHDRAFPDPAHTDFWRIDRKGQAYLHRGYQEDGMDNLEPGTIFDLTLPIWRTAEVLLHAANLASALGGSGETTVRFHARYSGIEGRDLINWSKPRTRIYIDGRHRARSSQIDLEAYTDVEKIETELAVVIAEILTPLYERFDGYELAPDLIETEIRDMRRQPGFGRRDL</sequence>
<evidence type="ECO:0000313" key="2">
    <source>
        <dbReference type="EMBL" id="RVT93484.1"/>
    </source>
</evidence>
<dbReference type="CDD" id="cd00093">
    <property type="entry name" value="HTH_XRE"/>
    <property type="match status" value="1"/>
</dbReference>
<protein>
    <submittedName>
        <fullName evidence="2">Helix-turn-helix domain-containing protein</fullName>
    </submittedName>
</protein>
<dbReference type="PROSITE" id="PS50943">
    <property type="entry name" value="HTH_CROC1"/>
    <property type="match status" value="1"/>
</dbReference>
<keyword evidence="3" id="KW-1185">Reference proteome</keyword>
<organism evidence="2 3">
    <name type="scientific">Sphingomonas crocodyli</name>
    <dbReference type="NCBI Taxonomy" id="1979270"/>
    <lineage>
        <taxon>Bacteria</taxon>
        <taxon>Pseudomonadati</taxon>
        <taxon>Pseudomonadota</taxon>
        <taxon>Alphaproteobacteria</taxon>
        <taxon>Sphingomonadales</taxon>
        <taxon>Sphingomonadaceae</taxon>
        <taxon>Sphingomonas</taxon>
    </lineage>
</organism>
<evidence type="ECO:0000259" key="1">
    <source>
        <dbReference type="PROSITE" id="PS50943"/>
    </source>
</evidence>
<comment type="caution">
    <text evidence="2">The sequence shown here is derived from an EMBL/GenBank/DDBJ whole genome shotgun (WGS) entry which is preliminary data.</text>
</comment>
<dbReference type="Gene3D" id="1.10.260.40">
    <property type="entry name" value="lambda repressor-like DNA-binding domains"/>
    <property type="match status" value="1"/>
</dbReference>
<dbReference type="RefSeq" id="WP_127742143.1">
    <property type="nucleotide sequence ID" value="NZ_SACN01000001.1"/>
</dbReference>
<dbReference type="OrthoDB" id="6994865at2"/>